<dbReference type="Gene3D" id="1.10.357.10">
    <property type="entry name" value="Tetracycline Repressor, domain 2"/>
    <property type="match status" value="1"/>
</dbReference>
<feature type="DNA-binding region" description="H-T-H motif" evidence="5">
    <location>
        <begin position="24"/>
        <end position="43"/>
    </location>
</feature>
<dbReference type="Pfam" id="PF13977">
    <property type="entry name" value="TetR_C_6"/>
    <property type="match status" value="1"/>
</dbReference>
<dbReference type="RefSeq" id="WP_136531017.1">
    <property type="nucleotide sequence ID" value="NZ_STGX01000013.1"/>
</dbReference>
<dbReference type="EMBL" id="STGX01000013">
    <property type="protein sequence ID" value="THV26821.1"/>
    <property type="molecule type" value="Genomic_DNA"/>
</dbReference>
<reference evidence="7 8" key="1">
    <citation type="journal article" date="2018" name="Int. J. Syst. Evol. Microbiol.">
        <title>Glycomyces paridis sp. nov., isolated from the medicinal plant Paris polyphylla.</title>
        <authorList>
            <person name="Fang X.M."/>
            <person name="Bai J.L."/>
            <person name="Su J."/>
            <person name="Zhao L.L."/>
            <person name="Liu H.Y."/>
            <person name="Ma B.P."/>
            <person name="Zhang Y.Q."/>
            <person name="Yu L.Y."/>
        </authorList>
    </citation>
    <scope>NUCLEOTIDE SEQUENCE [LARGE SCALE GENOMIC DNA]</scope>
    <source>
        <strain evidence="7 8">CPCC 204357</strain>
    </source>
</reference>
<evidence type="ECO:0000259" key="6">
    <source>
        <dbReference type="PROSITE" id="PS50977"/>
    </source>
</evidence>
<dbReference type="InterPro" id="IPR009057">
    <property type="entry name" value="Homeodomain-like_sf"/>
</dbReference>
<protein>
    <submittedName>
        <fullName evidence="7">TetR/AcrR family transcriptional regulator</fullName>
    </submittedName>
</protein>
<gene>
    <name evidence="7" type="ORF">E9998_17705</name>
</gene>
<dbReference type="SUPFAM" id="SSF48498">
    <property type="entry name" value="Tetracyclin repressor-like, C-terminal domain"/>
    <property type="match status" value="1"/>
</dbReference>
<dbReference type="InterPro" id="IPR001647">
    <property type="entry name" value="HTH_TetR"/>
</dbReference>
<evidence type="ECO:0000256" key="4">
    <source>
        <dbReference type="ARBA" id="ARBA00023163"/>
    </source>
</evidence>
<evidence type="ECO:0000256" key="3">
    <source>
        <dbReference type="ARBA" id="ARBA00023125"/>
    </source>
</evidence>
<keyword evidence="1" id="KW-0678">Repressor</keyword>
<evidence type="ECO:0000256" key="5">
    <source>
        <dbReference type="PROSITE-ProRule" id="PRU00335"/>
    </source>
</evidence>
<comment type="caution">
    <text evidence="7">The sequence shown here is derived from an EMBL/GenBank/DDBJ whole genome shotgun (WGS) entry which is preliminary data.</text>
</comment>
<keyword evidence="8" id="KW-1185">Reference proteome</keyword>
<dbReference type="InterPro" id="IPR050109">
    <property type="entry name" value="HTH-type_TetR-like_transc_reg"/>
</dbReference>
<feature type="domain" description="HTH tetR-type" evidence="6">
    <location>
        <begin position="1"/>
        <end position="61"/>
    </location>
</feature>
<accession>A0A4S8PAS8</accession>
<dbReference type="AlphaFoldDB" id="A0A4S8PAS8"/>
<dbReference type="GO" id="GO:0003700">
    <property type="term" value="F:DNA-binding transcription factor activity"/>
    <property type="evidence" value="ECO:0007669"/>
    <property type="project" value="TreeGrafter"/>
</dbReference>
<organism evidence="7 8">
    <name type="scientific">Glycomyces paridis</name>
    <dbReference type="NCBI Taxonomy" id="2126555"/>
    <lineage>
        <taxon>Bacteria</taxon>
        <taxon>Bacillati</taxon>
        <taxon>Actinomycetota</taxon>
        <taxon>Actinomycetes</taxon>
        <taxon>Glycomycetales</taxon>
        <taxon>Glycomycetaceae</taxon>
        <taxon>Glycomyces</taxon>
    </lineage>
</organism>
<dbReference type="Proteomes" id="UP000305792">
    <property type="component" value="Unassembled WGS sequence"/>
</dbReference>
<proteinExistence type="predicted"/>
<evidence type="ECO:0000256" key="1">
    <source>
        <dbReference type="ARBA" id="ARBA00022491"/>
    </source>
</evidence>
<dbReference type="OrthoDB" id="2356263at2"/>
<keyword evidence="4" id="KW-0804">Transcription</keyword>
<dbReference type="PROSITE" id="PS50977">
    <property type="entry name" value="HTH_TETR_2"/>
    <property type="match status" value="1"/>
</dbReference>
<dbReference type="InterPro" id="IPR039538">
    <property type="entry name" value="BetI_C"/>
</dbReference>
<dbReference type="GO" id="GO:0000976">
    <property type="term" value="F:transcription cis-regulatory region binding"/>
    <property type="evidence" value="ECO:0007669"/>
    <property type="project" value="TreeGrafter"/>
</dbReference>
<sequence length="181" mass="19530">MGHREDLLEGAKRCLVERGYSRTTARDIVAASNTNLGSIGYHYGTKDKLLLQAMVDLSGELAEEMMAVGAEAGDAEERLRAFWVGMIESFSAKPGLWRANLEILAPTLRDDELRERLAANQERARVGLGEHLAPGAADARAAGAVQFALITGVMTQHLIDPDGAPTADDVVRGLRALAHLR</sequence>
<keyword evidence="2" id="KW-0805">Transcription regulation</keyword>
<dbReference type="InterPro" id="IPR036271">
    <property type="entry name" value="Tet_transcr_reg_TetR-rel_C_sf"/>
</dbReference>
<name>A0A4S8PAS8_9ACTN</name>
<dbReference type="PANTHER" id="PTHR30055">
    <property type="entry name" value="HTH-TYPE TRANSCRIPTIONAL REGULATOR RUTR"/>
    <property type="match status" value="1"/>
</dbReference>
<dbReference type="Pfam" id="PF00440">
    <property type="entry name" value="TetR_N"/>
    <property type="match status" value="1"/>
</dbReference>
<evidence type="ECO:0000313" key="7">
    <source>
        <dbReference type="EMBL" id="THV26821.1"/>
    </source>
</evidence>
<evidence type="ECO:0000313" key="8">
    <source>
        <dbReference type="Proteomes" id="UP000305792"/>
    </source>
</evidence>
<keyword evidence="3 5" id="KW-0238">DNA-binding</keyword>
<dbReference type="PANTHER" id="PTHR30055:SF219">
    <property type="entry name" value="TRANSCRIPTIONAL REGULATORY PROTEIN"/>
    <property type="match status" value="1"/>
</dbReference>
<dbReference type="SUPFAM" id="SSF46689">
    <property type="entry name" value="Homeodomain-like"/>
    <property type="match status" value="1"/>
</dbReference>
<evidence type="ECO:0000256" key="2">
    <source>
        <dbReference type="ARBA" id="ARBA00023015"/>
    </source>
</evidence>